<proteinExistence type="predicted"/>
<name>A0A1B7MX92_9AGAM</name>
<evidence type="ECO:0000313" key="2">
    <source>
        <dbReference type="Proteomes" id="UP000092154"/>
    </source>
</evidence>
<evidence type="ECO:0000313" key="1">
    <source>
        <dbReference type="EMBL" id="OAX37230.1"/>
    </source>
</evidence>
<feature type="non-terminal residue" evidence="1">
    <location>
        <position position="60"/>
    </location>
</feature>
<reference evidence="1 2" key="1">
    <citation type="submission" date="2016-06" db="EMBL/GenBank/DDBJ databases">
        <title>Comparative genomics of the ectomycorrhizal sister species Rhizopogon vinicolor and Rhizopogon vesiculosus (Basidiomycota: Boletales) reveals a divergence of the mating type B locus.</title>
        <authorList>
            <consortium name="DOE Joint Genome Institute"/>
            <person name="Mujic A.B."/>
            <person name="Kuo A."/>
            <person name="Tritt A."/>
            <person name="Lipzen A."/>
            <person name="Chen C."/>
            <person name="Johnson J."/>
            <person name="Sharma A."/>
            <person name="Barry K."/>
            <person name="Grigoriev I.V."/>
            <person name="Spatafora J.W."/>
        </authorList>
    </citation>
    <scope>NUCLEOTIDE SEQUENCE [LARGE SCALE GENOMIC DNA]</scope>
    <source>
        <strain evidence="1 2">AM-OR11-026</strain>
    </source>
</reference>
<keyword evidence="2" id="KW-1185">Reference proteome</keyword>
<gene>
    <name evidence="1" type="ORF">K503DRAFT_771722</name>
</gene>
<dbReference type="Proteomes" id="UP000092154">
    <property type="component" value="Unassembled WGS sequence"/>
</dbReference>
<sequence length="60" mass="6757">MDTCNYYHADAHISLPRMPANLAYAEGAKLTNSVYRSFLVSRYHFVLPHFDALLGLLPSS</sequence>
<accession>A0A1B7MX92</accession>
<dbReference type="AlphaFoldDB" id="A0A1B7MX92"/>
<organism evidence="1 2">
    <name type="scientific">Rhizopogon vinicolor AM-OR11-026</name>
    <dbReference type="NCBI Taxonomy" id="1314800"/>
    <lineage>
        <taxon>Eukaryota</taxon>
        <taxon>Fungi</taxon>
        <taxon>Dikarya</taxon>
        <taxon>Basidiomycota</taxon>
        <taxon>Agaricomycotina</taxon>
        <taxon>Agaricomycetes</taxon>
        <taxon>Agaricomycetidae</taxon>
        <taxon>Boletales</taxon>
        <taxon>Suillineae</taxon>
        <taxon>Rhizopogonaceae</taxon>
        <taxon>Rhizopogon</taxon>
    </lineage>
</organism>
<dbReference type="InParanoid" id="A0A1B7MX92"/>
<protein>
    <submittedName>
        <fullName evidence="1">Uncharacterized protein</fullName>
    </submittedName>
</protein>
<dbReference type="EMBL" id="KV448365">
    <property type="protein sequence ID" value="OAX37230.1"/>
    <property type="molecule type" value="Genomic_DNA"/>
</dbReference>